<accession>A0A926WIG0</accession>
<dbReference type="Proteomes" id="UP000662185">
    <property type="component" value="Unassembled WGS sequence"/>
</dbReference>
<reference evidence="3" key="1">
    <citation type="journal article" date="2020" name="ISME J.">
        <title>Comparative genomics reveals insights into cyanobacterial evolution and habitat adaptation.</title>
        <authorList>
            <person name="Chen M.Y."/>
            <person name="Teng W.K."/>
            <person name="Zhao L."/>
            <person name="Hu C.X."/>
            <person name="Zhou Y.K."/>
            <person name="Han B.P."/>
            <person name="Song L.R."/>
            <person name="Shu W.S."/>
        </authorList>
    </citation>
    <scope>NUCLEOTIDE SEQUENCE [LARGE SCALE GENOMIC DNA]</scope>
    <source>
        <strain evidence="3">FACHB-251</strain>
    </source>
</reference>
<name>A0A926WIG0_9NOST</name>
<dbReference type="Gene3D" id="3.30.70.120">
    <property type="match status" value="1"/>
</dbReference>
<evidence type="ECO:0000313" key="2">
    <source>
        <dbReference type="EMBL" id="MBD2294056.1"/>
    </source>
</evidence>
<dbReference type="PANTHER" id="PTHR23419">
    <property type="entry name" value="DIVALENT CATION TOLERANCE CUTA-RELATED"/>
    <property type="match status" value="1"/>
</dbReference>
<dbReference type="SUPFAM" id="SSF54913">
    <property type="entry name" value="GlnB-like"/>
    <property type="match status" value="1"/>
</dbReference>
<dbReference type="InterPro" id="IPR011322">
    <property type="entry name" value="N-reg_PII-like_a/b"/>
</dbReference>
<proteinExistence type="inferred from homology"/>
<comment type="similarity">
    <text evidence="1">Belongs to the CutA family.</text>
</comment>
<dbReference type="GO" id="GO:0005507">
    <property type="term" value="F:copper ion binding"/>
    <property type="evidence" value="ECO:0007669"/>
    <property type="project" value="TreeGrafter"/>
</dbReference>
<dbReference type="InterPro" id="IPR004323">
    <property type="entry name" value="Ion_tolerance_CutA"/>
</dbReference>
<dbReference type="InterPro" id="IPR015867">
    <property type="entry name" value="N-reg_PII/ATP_PRibTrfase_C"/>
</dbReference>
<dbReference type="Pfam" id="PF03091">
    <property type="entry name" value="CutA1"/>
    <property type="match status" value="1"/>
</dbReference>
<organism evidence="2 3">
    <name type="scientific">Anabaena sphaerica FACHB-251</name>
    <dbReference type="NCBI Taxonomy" id="2692883"/>
    <lineage>
        <taxon>Bacteria</taxon>
        <taxon>Bacillati</taxon>
        <taxon>Cyanobacteriota</taxon>
        <taxon>Cyanophyceae</taxon>
        <taxon>Nostocales</taxon>
        <taxon>Nostocaceae</taxon>
        <taxon>Anabaena</taxon>
    </lineage>
</organism>
<evidence type="ECO:0000256" key="1">
    <source>
        <dbReference type="ARBA" id="ARBA00010169"/>
    </source>
</evidence>
<gene>
    <name evidence="2" type="ORF">H6G06_11270</name>
</gene>
<dbReference type="PANTHER" id="PTHR23419:SF8">
    <property type="entry name" value="FI09726P"/>
    <property type="match status" value="1"/>
</dbReference>
<protein>
    <submittedName>
        <fullName evidence="2">Divalent-cation tolerance protein CutA</fullName>
    </submittedName>
</protein>
<dbReference type="AlphaFoldDB" id="A0A926WIG0"/>
<comment type="caution">
    <text evidence="2">The sequence shown here is derived from an EMBL/GenBank/DDBJ whole genome shotgun (WGS) entry which is preliminary data.</text>
</comment>
<dbReference type="EMBL" id="JACJQU010000005">
    <property type="protein sequence ID" value="MBD2294056.1"/>
    <property type="molecule type" value="Genomic_DNA"/>
</dbReference>
<evidence type="ECO:0000313" key="3">
    <source>
        <dbReference type="Proteomes" id="UP000662185"/>
    </source>
</evidence>
<sequence length="112" mass="12544">MLQQPAGYGVVLVTVATEEEAKTIAQAVVEAKLAAAVGLSPVYSIYRWQGEIHKKHEWQLVMKSNLALFPTLEAKIRELHSYQLPEIIALPIVNASPAYQQWIDEQLQIECS</sequence>
<keyword evidence="3" id="KW-1185">Reference proteome</keyword>
<dbReference type="GO" id="GO:0010038">
    <property type="term" value="P:response to metal ion"/>
    <property type="evidence" value="ECO:0007669"/>
    <property type="project" value="InterPro"/>
</dbReference>